<sequence>MGTVTFMGLQLSNPAVISSLLTPVVQSFVNSMTNTTTNFGTASTLPNLVGATGTAQQDRRTIALNALQQVIGAVAQAQLTTKTSGTQLQTTKTQLDAIVASATASGYQVLPTGQVVPGPAQRAHCVATWSHGGAAKWAMYQARAAQYTAQIQATTTQASTLDTQLTAALVKLATDYLTSLFTKQSGAATTSLPTVPGVQPAPILPTPTLPTPISPGIGQMPTTLPAVAEPVITADAGLPGATALAGAGGPLGGAGASLAGVSLSGAPAGNSAATMQGGAAGVGVGMAGIGAPGAGTSAGAGRAVAGAGVPMMGVGGFGGHASAGEPDEHEATGWLVEDGDSWHPGDAPDGVIG</sequence>
<reference evidence="1 2" key="1">
    <citation type="submission" date="2021-01" db="EMBL/GenBank/DDBJ databases">
        <title>Whole genome shotgun sequence of Plantactinospora mayteni NBRC 109088.</title>
        <authorList>
            <person name="Komaki H."/>
            <person name="Tamura T."/>
        </authorList>
    </citation>
    <scope>NUCLEOTIDE SEQUENCE [LARGE SCALE GENOMIC DNA]</scope>
    <source>
        <strain evidence="1 2">NBRC 109088</strain>
    </source>
</reference>
<name>A0ABQ4EHI0_9ACTN</name>
<evidence type="ECO:0000313" key="2">
    <source>
        <dbReference type="Proteomes" id="UP000621500"/>
    </source>
</evidence>
<dbReference type="Proteomes" id="UP000621500">
    <property type="component" value="Unassembled WGS sequence"/>
</dbReference>
<organism evidence="1 2">
    <name type="scientific">Plantactinospora mayteni</name>
    <dbReference type="NCBI Taxonomy" id="566021"/>
    <lineage>
        <taxon>Bacteria</taxon>
        <taxon>Bacillati</taxon>
        <taxon>Actinomycetota</taxon>
        <taxon>Actinomycetes</taxon>
        <taxon>Micromonosporales</taxon>
        <taxon>Micromonosporaceae</taxon>
        <taxon>Plantactinospora</taxon>
    </lineage>
</organism>
<comment type="caution">
    <text evidence="1">The sequence shown here is derived from an EMBL/GenBank/DDBJ whole genome shotgun (WGS) entry which is preliminary data.</text>
</comment>
<protein>
    <submittedName>
        <fullName evidence="1">Uncharacterized protein</fullName>
    </submittedName>
</protein>
<dbReference type="EMBL" id="BONX01000002">
    <property type="protein sequence ID" value="GIG93677.1"/>
    <property type="molecule type" value="Genomic_DNA"/>
</dbReference>
<dbReference type="RefSeq" id="WP_203855351.1">
    <property type="nucleotide sequence ID" value="NZ_BAAAZQ010000003.1"/>
</dbReference>
<accession>A0ABQ4EHI0</accession>
<gene>
    <name evidence="1" type="ORF">Pma05_02500</name>
</gene>
<evidence type="ECO:0000313" key="1">
    <source>
        <dbReference type="EMBL" id="GIG93677.1"/>
    </source>
</evidence>
<proteinExistence type="predicted"/>
<keyword evidence="2" id="KW-1185">Reference proteome</keyword>